<accession>A0A6J5L113</accession>
<reference evidence="1" key="1">
    <citation type="submission" date="2020-04" db="EMBL/GenBank/DDBJ databases">
        <authorList>
            <person name="Chiriac C."/>
            <person name="Salcher M."/>
            <person name="Ghai R."/>
            <person name="Kavagutti S V."/>
        </authorList>
    </citation>
    <scope>NUCLEOTIDE SEQUENCE</scope>
</reference>
<evidence type="ECO:0000313" key="1">
    <source>
        <dbReference type="EMBL" id="CAB4127265.1"/>
    </source>
</evidence>
<gene>
    <name evidence="1" type="ORF">UFOVP75_110</name>
</gene>
<name>A0A6J5L113_9CAUD</name>
<dbReference type="EMBL" id="LR796209">
    <property type="protein sequence ID" value="CAB4127265.1"/>
    <property type="molecule type" value="Genomic_DNA"/>
</dbReference>
<proteinExistence type="predicted"/>
<organism evidence="1">
    <name type="scientific">uncultured Caudovirales phage</name>
    <dbReference type="NCBI Taxonomy" id="2100421"/>
    <lineage>
        <taxon>Viruses</taxon>
        <taxon>Duplodnaviria</taxon>
        <taxon>Heunggongvirae</taxon>
        <taxon>Uroviricota</taxon>
        <taxon>Caudoviricetes</taxon>
        <taxon>Peduoviridae</taxon>
        <taxon>Maltschvirus</taxon>
        <taxon>Maltschvirus maltsch</taxon>
    </lineage>
</organism>
<protein>
    <submittedName>
        <fullName evidence="1">Uncharacterized protein</fullName>
    </submittedName>
</protein>
<sequence length="110" mass="12289">MGLTTAYTEHGKILIDENGVRFYNKSQNFGFPKEIPAEIPATNGTNHESRWYKDGKLSRDPAIGAALILRDPIGNIVSQQFFVDGRKVPAPVIVKEMLIDGEIWICTKKT</sequence>